<comment type="caution">
    <text evidence="1">The sequence shown here is derived from an EMBL/GenBank/DDBJ whole genome shotgun (WGS) entry which is preliminary data.</text>
</comment>
<name>A0A0F9S3N0_9ZZZZ</name>
<dbReference type="EMBL" id="LAZR01002308">
    <property type="protein sequence ID" value="KKN31706.1"/>
    <property type="molecule type" value="Genomic_DNA"/>
</dbReference>
<dbReference type="AlphaFoldDB" id="A0A0F9S3N0"/>
<evidence type="ECO:0000313" key="1">
    <source>
        <dbReference type="EMBL" id="KKN31706.1"/>
    </source>
</evidence>
<proteinExistence type="predicted"/>
<reference evidence="1" key="1">
    <citation type="journal article" date="2015" name="Nature">
        <title>Complex archaea that bridge the gap between prokaryotes and eukaryotes.</title>
        <authorList>
            <person name="Spang A."/>
            <person name="Saw J.H."/>
            <person name="Jorgensen S.L."/>
            <person name="Zaremba-Niedzwiedzka K."/>
            <person name="Martijn J."/>
            <person name="Lind A.E."/>
            <person name="van Eijk R."/>
            <person name="Schleper C."/>
            <person name="Guy L."/>
            <person name="Ettema T.J."/>
        </authorList>
    </citation>
    <scope>NUCLEOTIDE SEQUENCE</scope>
</reference>
<gene>
    <name evidence="1" type="ORF">LCGC14_0821290</name>
</gene>
<sequence>MELNSTQEAALTAAVNQDEEIHALTHDGVEKHRGTYNECWMHLLEMQSASTHHAFKYEGWAITQVTEKK</sequence>
<organism evidence="1">
    <name type="scientific">marine sediment metagenome</name>
    <dbReference type="NCBI Taxonomy" id="412755"/>
    <lineage>
        <taxon>unclassified sequences</taxon>
        <taxon>metagenomes</taxon>
        <taxon>ecological metagenomes</taxon>
    </lineage>
</organism>
<protein>
    <submittedName>
        <fullName evidence="1">Uncharacterized protein</fullName>
    </submittedName>
</protein>
<accession>A0A0F9S3N0</accession>